<dbReference type="InterPro" id="IPR050172">
    <property type="entry name" value="SsuD_RutA_monooxygenase"/>
</dbReference>
<accession>A0A3G9K0J3</accession>
<organism evidence="1 2">
    <name type="scientific">Microcystis viridis NIES-102</name>
    <dbReference type="NCBI Taxonomy" id="213615"/>
    <lineage>
        <taxon>Bacteria</taxon>
        <taxon>Bacillati</taxon>
        <taxon>Cyanobacteriota</taxon>
        <taxon>Cyanophyceae</taxon>
        <taxon>Oscillatoriophycideae</taxon>
        <taxon>Chroococcales</taxon>
        <taxon>Microcystaceae</taxon>
        <taxon>Microcystis</taxon>
    </lineage>
</organism>
<dbReference type="GO" id="GO:0008726">
    <property type="term" value="F:alkanesulfonate monooxygenase activity"/>
    <property type="evidence" value="ECO:0007669"/>
    <property type="project" value="TreeGrafter"/>
</dbReference>
<dbReference type="RefSeq" id="WP_232023765.1">
    <property type="nucleotide sequence ID" value="NZ_AP019314.1"/>
</dbReference>
<gene>
    <name evidence="1" type="ORF">myaer102_05670</name>
</gene>
<dbReference type="AlphaFoldDB" id="A0A3G9K0J3"/>
<evidence type="ECO:0000313" key="2">
    <source>
        <dbReference type="Proteomes" id="UP000278152"/>
    </source>
</evidence>
<dbReference type="EMBL" id="AP019314">
    <property type="protein sequence ID" value="BBH38080.1"/>
    <property type="molecule type" value="Genomic_DNA"/>
</dbReference>
<sequence>MVDIKFAYWVPNVSGGLVVSKIPQNTDWTYDYNAWLAQTAEEVGFEYALAQARFIGNFGSETPSFYDGFTVKY</sequence>
<dbReference type="Proteomes" id="UP000278152">
    <property type="component" value="Chromosome"/>
</dbReference>
<dbReference type="KEGG" id="mvz:myaer102_05670"/>
<protein>
    <submittedName>
        <fullName evidence="1">Uncharacterized protein</fullName>
    </submittedName>
</protein>
<name>A0A3G9K0J3_MICVR</name>
<proteinExistence type="predicted"/>
<dbReference type="SUPFAM" id="SSF51679">
    <property type="entry name" value="Bacterial luciferase-like"/>
    <property type="match status" value="1"/>
</dbReference>
<dbReference type="InterPro" id="IPR036661">
    <property type="entry name" value="Luciferase-like_sf"/>
</dbReference>
<dbReference type="PANTHER" id="PTHR42847">
    <property type="entry name" value="ALKANESULFONATE MONOOXYGENASE"/>
    <property type="match status" value="1"/>
</dbReference>
<reference evidence="1 2" key="1">
    <citation type="submission" date="2018-11" db="EMBL/GenBank/DDBJ databases">
        <title>Complete genome sequence of Microcystis aeruginosa NIES-102.</title>
        <authorList>
            <person name="Yamaguchi H."/>
            <person name="Suzuki S."/>
            <person name="Kawachi M."/>
        </authorList>
    </citation>
    <scope>NUCLEOTIDE SEQUENCE [LARGE SCALE GENOMIC DNA]</scope>
    <source>
        <strain evidence="1 2">NIES-102</strain>
    </source>
</reference>
<evidence type="ECO:0000313" key="1">
    <source>
        <dbReference type="EMBL" id="BBH38080.1"/>
    </source>
</evidence>
<dbReference type="PANTHER" id="PTHR42847:SF4">
    <property type="entry name" value="ALKANESULFONATE MONOOXYGENASE-RELATED"/>
    <property type="match status" value="1"/>
</dbReference>
<dbReference type="GO" id="GO:0046306">
    <property type="term" value="P:alkanesulfonate catabolic process"/>
    <property type="evidence" value="ECO:0007669"/>
    <property type="project" value="TreeGrafter"/>
</dbReference>